<evidence type="ECO:0000313" key="2">
    <source>
        <dbReference type="Proteomes" id="UP001190700"/>
    </source>
</evidence>
<proteinExistence type="predicted"/>
<keyword evidence="2" id="KW-1185">Reference proteome</keyword>
<dbReference type="Proteomes" id="UP001190700">
    <property type="component" value="Unassembled WGS sequence"/>
</dbReference>
<protein>
    <submittedName>
        <fullName evidence="1">Uncharacterized protein</fullName>
    </submittedName>
</protein>
<gene>
    <name evidence="1" type="ORF">CYMTET_15375</name>
</gene>
<organism evidence="1 2">
    <name type="scientific">Cymbomonas tetramitiformis</name>
    <dbReference type="NCBI Taxonomy" id="36881"/>
    <lineage>
        <taxon>Eukaryota</taxon>
        <taxon>Viridiplantae</taxon>
        <taxon>Chlorophyta</taxon>
        <taxon>Pyramimonadophyceae</taxon>
        <taxon>Pyramimonadales</taxon>
        <taxon>Pyramimonadaceae</taxon>
        <taxon>Cymbomonas</taxon>
    </lineage>
</organism>
<dbReference type="EMBL" id="LGRX02006493">
    <property type="protein sequence ID" value="KAK3276559.1"/>
    <property type="molecule type" value="Genomic_DNA"/>
</dbReference>
<name>A0AAE0L9C9_9CHLO</name>
<accession>A0AAE0L9C9</accession>
<reference evidence="1 2" key="1">
    <citation type="journal article" date="2015" name="Genome Biol. Evol.">
        <title>Comparative Genomics of a Bacterivorous Green Alga Reveals Evolutionary Causalities and Consequences of Phago-Mixotrophic Mode of Nutrition.</title>
        <authorList>
            <person name="Burns J.A."/>
            <person name="Paasch A."/>
            <person name="Narechania A."/>
            <person name="Kim E."/>
        </authorList>
    </citation>
    <scope>NUCLEOTIDE SEQUENCE [LARGE SCALE GENOMIC DNA]</scope>
    <source>
        <strain evidence="1 2">PLY_AMNH</strain>
    </source>
</reference>
<dbReference type="AlphaFoldDB" id="A0AAE0L9C9"/>
<sequence>MPLPVESQIQTLIVKHASSLAINVQVLVQPLIELRGMKPKEAAESERPAIKALNTSVVSTGVDCLMAIYQLAQNFDKAVGAALNANPQCPALGTELLQYGAGLGCYAQYAGVYSAMAEVILGELFVGFVDHVEPNLSPSNATEALEAPFEFVGSLLALVRRTS</sequence>
<evidence type="ECO:0000313" key="1">
    <source>
        <dbReference type="EMBL" id="KAK3276559.1"/>
    </source>
</evidence>
<comment type="caution">
    <text evidence="1">The sequence shown here is derived from an EMBL/GenBank/DDBJ whole genome shotgun (WGS) entry which is preliminary data.</text>
</comment>